<sequence>MVQECVEDTIVYLYTHPADRNRNTIISVIKQGEFQATHNQFEKIFSRSMTDYKLFEIFCTLLEDTDQSARMQMTSKVTTDFDNYIKYSSTMLKSEPDNLPASVDVRRKEMHLTYDNFIAIFKMEPAVFEKLPTWKRQCQTSCWTLLMMFF</sequence>
<feature type="non-terminal residue" evidence="2">
    <location>
        <position position="1"/>
    </location>
</feature>
<dbReference type="EMBL" id="JAANHZ010000447">
    <property type="protein sequence ID" value="KAG5310986.1"/>
    <property type="molecule type" value="Genomic_DNA"/>
</dbReference>
<dbReference type="Pfam" id="PF02209">
    <property type="entry name" value="VHP"/>
    <property type="match status" value="1"/>
</dbReference>
<dbReference type="SUPFAM" id="SSF47050">
    <property type="entry name" value="VHP, Villin headpiece domain"/>
    <property type="match status" value="1"/>
</dbReference>
<dbReference type="PROSITE" id="PS51089">
    <property type="entry name" value="HP"/>
    <property type="match status" value="1"/>
</dbReference>
<evidence type="ECO:0000259" key="1">
    <source>
        <dbReference type="PROSITE" id="PS51089"/>
    </source>
</evidence>
<reference evidence="2" key="1">
    <citation type="submission" date="2020-02" db="EMBL/GenBank/DDBJ databases">
        <title>Relaxed selection underlies rapid genomic changes in the transitions from sociality to social parasitism in ants.</title>
        <authorList>
            <person name="Bi X."/>
        </authorList>
    </citation>
    <scope>NUCLEOTIDE SEQUENCE</scope>
    <source>
        <strain evidence="2">BGI-DK2013a</strain>
        <tissue evidence="2">Whole body</tissue>
    </source>
</reference>
<dbReference type="GO" id="GO:0003779">
    <property type="term" value="F:actin binding"/>
    <property type="evidence" value="ECO:0007669"/>
    <property type="project" value="InterPro"/>
</dbReference>
<keyword evidence="3" id="KW-1185">Reference proteome</keyword>
<dbReference type="Gene3D" id="1.10.950.10">
    <property type="entry name" value="Villin headpiece domain"/>
    <property type="match status" value="1"/>
</dbReference>
<organism evidence="2 3">
    <name type="scientific">Acromyrmex insinuator</name>
    <dbReference type="NCBI Taxonomy" id="230686"/>
    <lineage>
        <taxon>Eukaryota</taxon>
        <taxon>Metazoa</taxon>
        <taxon>Ecdysozoa</taxon>
        <taxon>Arthropoda</taxon>
        <taxon>Hexapoda</taxon>
        <taxon>Insecta</taxon>
        <taxon>Pterygota</taxon>
        <taxon>Neoptera</taxon>
        <taxon>Endopterygota</taxon>
        <taxon>Hymenoptera</taxon>
        <taxon>Apocrita</taxon>
        <taxon>Aculeata</taxon>
        <taxon>Formicoidea</taxon>
        <taxon>Formicidae</taxon>
        <taxon>Myrmicinae</taxon>
        <taxon>Acromyrmex</taxon>
    </lineage>
</organism>
<dbReference type="InterPro" id="IPR003128">
    <property type="entry name" value="Villin_headpiece"/>
</dbReference>
<dbReference type="InterPro" id="IPR036886">
    <property type="entry name" value="Villin_headpiece_dom_sf"/>
</dbReference>
<dbReference type="GO" id="GO:0007010">
    <property type="term" value="P:cytoskeleton organization"/>
    <property type="evidence" value="ECO:0007669"/>
    <property type="project" value="InterPro"/>
</dbReference>
<accession>A0A836JL66</accession>
<name>A0A836JL66_9HYME</name>
<dbReference type="AlphaFoldDB" id="A0A836JL66"/>
<feature type="non-terminal residue" evidence="2">
    <location>
        <position position="150"/>
    </location>
</feature>
<comment type="caution">
    <text evidence="2">The sequence shown here is derived from an EMBL/GenBank/DDBJ whole genome shotgun (WGS) entry which is preliminary data.</text>
</comment>
<gene>
    <name evidence="2" type="primary">Qua</name>
    <name evidence="2" type="ORF">G6Z75_0011451</name>
</gene>
<evidence type="ECO:0000313" key="2">
    <source>
        <dbReference type="EMBL" id="KAG5310986.1"/>
    </source>
</evidence>
<dbReference type="Proteomes" id="UP000667349">
    <property type="component" value="Unassembled WGS sequence"/>
</dbReference>
<feature type="domain" description="HP" evidence="1">
    <location>
        <begin position="81"/>
        <end position="146"/>
    </location>
</feature>
<evidence type="ECO:0000313" key="3">
    <source>
        <dbReference type="Proteomes" id="UP000667349"/>
    </source>
</evidence>
<proteinExistence type="predicted"/>
<protein>
    <submittedName>
        <fullName evidence="2">QUAI protein</fullName>
    </submittedName>
</protein>